<protein>
    <submittedName>
        <fullName evidence="1">Uncharacterized protein</fullName>
    </submittedName>
</protein>
<name>A0AAP0NTB5_9MAGN</name>
<gene>
    <name evidence="1" type="ORF">Sjap_015972</name>
</gene>
<dbReference type="EMBL" id="JBBNAE010000006">
    <property type="protein sequence ID" value="KAK9117025.1"/>
    <property type="molecule type" value="Genomic_DNA"/>
</dbReference>
<reference evidence="1 2" key="1">
    <citation type="submission" date="2024-01" db="EMBL/GenBank/DDBJ databases">
        <title>Genome assemblies of Stephania.</title>
        <authorList>
            <person name="Yang L."/>
        </authorList>
    </citation>
    <scope>NUCLEOTIDE SEQUENCE [LARGE SCALE GENOMIC DNA]</scope>
    <source>
        <strain evidence="1">QJT</strain>
        <tissue evidence="1">Leaf</tissue>
    </source>
</reference>
<dbReference type="AlphaFoldDB" id="A0AAP0NTB5"/>
<comment type="caution">
    <text evidence="1">The sequence shown here is derived from an EMBL/GenBank/DDBJ whole genome shotgun (WGS) entry which is preliminary data.</text>
</comment>
<dbReference type="Proteomes" id="UP001417504">
    <property type="component" value="Unassembled WGS sequence"/>
</dbReference>
<accession>A0AAP0NTB5</accession>
<organism evidence="1 2">
    <name type="scientific">Stephania japonica</name>
    <dbReference type="NCBI Taxonomy" id="461633"/>
    <lineage>
        <taxon>Eukaryota</taxon>
        <taxon>Viridiplantae</taxon>
        <taxon>Streptophyta</taxon>
        <taxon>Embryophyta</taxon>
        <taxon>Tracheophyta</taxon>
        <taxon>Spermatophyta</taxon>
        <taxon>Magnoliopsida</taxon>
        <taxon>Ranunculales</taxon>
        <taxon>Menispermaceae</taxon>
        <taxon>Menispermoideae</taxon>
        <taxon>Cissampelideae</taxon>
        <taxon>Stephania</taxon>
    </lineage>
</organism>
<keyword evidence="2" id="KW-1185">Reference proteome</keyword>
<evidence type="ECO:0000313" key="2">
    <source>
        <dbReference type="Proteomes" id="UP001417504"/>
    </source>
</evidence>
<proteinExistence type="predicted"/>
<sequence>MMVSEEKVMMVERRIYVHDYSYVVALNEEIIEENIYMDRIYSYIDMRVFGSHRRPCSPPGTLMGSLNHLHLFQYLDLLLYPKWEWCLSL</sequence>
<evidence type="ECO:0000313" key="1">
    <source>
        <dbReference type="EMBL" id="KAK9117025.1"/>
    </source>
</evidence>